<dbReference type="Gene3D" id="1.20.5.110">
    <property type="match status" value="2"/>
</dbReference>
<keyword evidence="4" id="KW-1003">Cell membrane</keyword>
<evidence type="ECO:0000256" key="1">
    <source>
        <dbReference type="ARBA" id="ARBA00004395"/>
    </source>
</evidence>
<feature type="compositionally biased region" description="Basic and acidic residues" evidence="22">
    <location>
        <begin position="22"/>
        <end position="41"/>
    </location>
</feature>
<dbReference type="GO" id="GO:0031410">
    <property type="term" value="C:cytoplasmic vesicle"/>
    <property type="evidence" value="ECO:0007669"/>
    <property type="project" value="UniProtKB-KW"/>
</dbReference>
<evidence type="ECO:0000256" key="2">
    <source>
        <dbReference type="ARBA" id="ARBA00009480"/>
    </source>
</evidence>
<reference evidence="24" key="1">
    <citation type="thesis" date="2021" institute="BYU ScholarsArchive" country="Provo, UT, USA">
        <title>Applications of and Algorithms for Genome Assembly and Genomic Analyses with an Emphasis on Marine Teleosts.</title>
        <authorList>
            <person name="Pickett B.D."/>
        </authorList>
    </citation>
    <scope>NUCLEOTIDE SEQUENCE</scope>
    <source>
        <strain evidence="24">HI-2016</strain>
    </source>
</reference>
<dbReference type="GO" id="GO:0000139">
    <property type="term" value="C:Golgi membrane"/>
    <property type="evidence" value="ECO:0007669"/>
    <property type="project" value="UniProtKB-SubCell"/>
</dbReference>
<keyword evidence="6" id="KW-0597">Phosphoprotein</keyword>
<evidence type="ECO:0000256" key="15">
    <source>
        <dbReference type="ARBA" id="ARBA00037064"/>
    </source>
</evidence>
<dbReference type="GO" id="GO:0000421">
    <property type="term" value="C:autophagosome membrane"/>
    <property type="evidence" value="ECO:0007669"/>
    <property type="project" value="UniProtKB-SubCell"/>
</dbReference>
<dbReference type="CDD" id="cd15856">
    <property type="entry name" value="SNARE_SNAP29C"/>
    <property type="match status" value="1"/>
</dbReference>
<evidence type="ECO:0000256" key="13">
    <source>
        <dbReference type="ARBA" id="ARBA00023273"/>
    </source>
</evidence>
<feature type="domain" description="T-SNARE coiled-coil homology" evidence="23">
    <location>
        <begin position="52"/>
        <end position="114"/>
    </location>
</feature>
<dbReference type="FunFam" id="1.20.5.110:FF:000041">
    <property type="entry name" value="Synaptosomal-associated protein 29"/>
    <property type="match status" value="1"/>
</dbReference>
<evidence type="ECO:0000256" key="6">
    <source>
        <dbReference type="ARBA" id="ARBA00022553"/>
    </source>
</evidence>
<accession>A0A8T2MIN1</accession>
<dbReference type="GO" id="GO:0098793">
    <property type="term" value="C:presynapse"/>
    <property type="evidence" value="ECO:0007669"/>
    <property type="project" value="GOC"/>
</dbReference>
<evidence type="ECO:0000256" key="17">
    <source>
        <dbReference type="ARBA" id="ARBA00037854"/>
    </source>
</evidence>
<evidence type="ECO:0000256" key="19">
    <source>
        <dbReference type="ARBA" id="ARBA00042308"/>
    </source>
</evidence>
<evidence type="ECO:0000256" key="21">
    <source>
        <dbReference type="ARBA" id="ARBA00046522"/>
    </source>
</evidence>
<comment type="function">
    <text evidence="15">SNAREs, soluble N-ethylmaleimide-sensitive factor-attachment protein receptors, are essential proteins for fusion of cellular membranes. SNAREs localized on opposing membranes assemble to form a trans-SNARE complex, an extended, parallel four alpha-helical bundle that drives membrane fusion. SNAP29 is a SNARE involved in autophagy through the direct control of autophagosome membrane fusion with the lysososome membrane. Also plays a role in ciliogenesis by regulating membrane fusions.</text>
</comment>
<evidence type="ECO:0000256" key="4">
    <source>
        <dbReference type="ARBA" id="ARBA00022475"/>
    </source>
</evidence>
<dbReference type="SMART" id="SM00397">
    <property type="entry name" value="t_SNARE"/>
    <property type="match status" value="2"/>
</dbReference>
<dbReference type="PANTHER" id="PTHR19305:SF9">
    <property type="entry name" value="SYNAPTOSOMAL-ASSOCIATED PROTEIN 29"/>
    <property type="match status" value="1"/>
</dbReference>
<feature type="compositionally biased region" description="Polar residues" evidence="22">
    <location>
        <begin position="180"/>
        <end position="196"/>
    </location>
</feature>
<feature type="region of interest" description="Disordered" evidence="22">
    <location>
        <begin position="1"/>
        <end position="41"/>
    </location>
</feature>
<dbReference type="GO" id="GO:0031201">
    <property type="term" value="C:SNARE complex"/>
    <property type="evidence" value="ECO:0007669"/>
    <property type="project" value="TreeGrafter"/>
</dbReference>
<sequence>MSAYPNTHNPFADDDDDDVVEDFGRGGGYDDSKESRLSEAERRQRWLKQEVMRTAQSAVDSSHRSLGLIYESEKMGTDTAEELMRQGEALKRAERMVDGMDEDLKTSQRHINSIKSVWGSITNYFKPKPETKPLTEQAPAYQPSSKLQNALSESKEQEHKYQASHPNLRKLDTSGFGASGSMSDAPASSQNGYSKNQHLRAAHQQLDDNLDEMCSGLSRLKNLGLGLQAEIDDQDVSLDNLLGKVDRMDLKINSTNQQLKNLK</sequence>
<feature type="compositionally biased region" description="Acidic residues" evidence="22">
    <location>
        <begin position="12"/>
        <end position="21"/>
    </location>
</feature>
<dbReference type="GO" id="GO:0015031">
    <property type="term" value="P:protein transport"/>
    <property type="evidence" value="ECO:0007669"/>
    <property type="project" value="UniProtKB-KW"/>
</dbReference>
<evidence type="ECO:0000313" key="25">
    <source>
        <dbReference type="Proteomes" id="UP000824540"/>
    </source>
</evidence>
<feature type="domain" description="T-SNARE coiled-coil homology" evidence="23">
    <location>
        <begin position="200"/>
        <end position="262"/>
    </location>
</feature>
<feature type="compositionally biased region" description="Polar residues" evidence="22">
    <location>
        <begin position="142"/>
        <end position="152"/>
    </location>
</feature>
<dbReference type="GO" id="GO:0006914">
    <property type="term" value="P:autophagy"/>
    <property type="evidence" value="ECO:0007669"/>
    <property type="project" value="UniProtKB-KW"/>
</dbReference>
<comment type="subcellular location">
    <subcellularLocation>
        <location evidence="16">Cell projection</location>
        <location evidence="16">Cilium membrane</location>
        <topology evidence="16">Peripheral membrane protein</topology>
    </subcellularLocation>
    <subcellularLocation>
        <location evidence="17">Cytoplasmic vesicle</location>
        <location evidence="17">Autophagosome membrane</location>
        <topology evidence="17">Peripheral membrane protein</topology>
    </subcellularLocation>
    <subcellularLocation>
        <location evidence="1">Golgi apparatus membrane</location>
        <topology evidence="1">Peripheral membrane protein</topology>
    </subcellularLocation>
</comment>
<evidence type="ECO:0000256" key="11">
    <source>
        <dbReference type="ARBA" id="ARBA00023069"/>
    </source>
</evidence>
<evidence type="ECO:0000256" key="9">
    <source>
        <dbReference type="ARBA" id="ARBA00023034"/>
    </source>
</evidence>
<dbReference type="SUPFAM" id="SSF58038">
    <property type="entry name" value="SNARE fusion complex"/>
    <property type="match status" value="2"/>
</dbReference>
<evidence type="ECO:0000256" key="22">
    <source>
        <dbReference type="SAM" id="MobiDB-lite"/>
    </source>
</evidence>
<gene>
    <name evidence="24" type="ORF">JZ751_015910</name>
</gene>
<evidence type="ECO:0000256" key="14">
    <source>
        <dbReference type="ARBA" id="ARBA00023329"/>
    </source>
</evidence>
<dbReference type="EMBL" id="JAFBMS010002593">
    <property type="protein sequence ID" value="KAG9328179.1"/>
    <property type="molecule type" value="Genomic_DNA"/>
</dbReference>
<keyword evidence="14" id="KW-0968">Cytoplasmic vesicle</keyword>
<feature type="region of interest" description="Disordered" evidence="22">
    <location>
        <begin position="128"/>
        <end position="198"/>
    </location>
</feature>
<dbReference type="GO" id="GO:0060170">
    <property type="term" value="C:ciliary membrane"/>
    <property type="evidence" value="ECO:0007669"/>
    <property type="project" value="UniProtKB-SubCell"/>
</dbReference>
<keyword evidence="12" id="KW-0472">Membrane</keyword>
<keyword evidence="7" id="KW-0653">Protein transport</keyword>
<evidence type="ECO:0000256" key="12">
    <source>
        <dbReference type="ARBA" id="ARBA00023136"/>
    </source>
</evidence>
<keyword evidence="9" id="KW-0333">Golgi apparatus</keyword>
<evidence type="ECO:0000256" key="5">
    <source>
        <dbReference type="ARBA" id="ARBA00022490"/>
    </source>
</evidence>
<dbReference type="GO" id="GO:0016082">
    <property type="term" value="P:synaptic vesicle priming"/>
    <property type="evidence" value="ECO:0007669"/>
    <property type="project" value="TreeGrafter"/>
</dbReference>
<dbReference type="OrthoDB" id="18679at2759"/>
<dbReference type="GO" id="GO:0019905">
    <property type="term" value="F:syntaxin binding"/>
    <property type="evidence" value="ECO:0007669"/>
    <property type="project" value="TreeGrafter"/>
</dbReference>
<proteinExistence type="inferred from homology"/>
<dbReference type="FunFam" id="1.20.5.110:FF:000051">
    <property type="entry name" value="synaptosomal-associated protein 29"/>
    <property type="match status" value="1"/>
</dbReference>
<evidence type="ECO:0000256" key="16">
    <source>
        <dbReference type="ARBA" id="ARBA00037808"/>
    </source>
</evidence>
<protein>
    <recommendedName>
        <fullName evidence="18">Synaptosomal-associated protein 29</fullName>
    </recommendedName>
    <alternativeName>
        <fullName evidence="19">Soluble 29 kDa NSF attachment protein</fullName>
    </alternativeName>
    <alternativeName>
        <fullName evidence="20">Vesicle-membrane fusion protein SNAP-29</fullName>
    </alternativeName>
</protein>
<evidence type="ECO:0000256" key="3">
    <source>
        <dbReference type="ARBA" id="ARBA00022448"/>
    </source>
</evidence>
<keyword evidence="13" id="KW-0966">Cell projection</keyword>
<dbReference type="CDD" id="cd15887">
    <property type="entry name" value="SNARE_SNAP29N"/>
    <property type="match status" value="1"/>
</dbReference>
<dbReference type="AlphaFoldDB" id="A0A8T2MIN1"/>
<dbReference type="GO" id="GO:0031629">
    <property type="term" value="P:synaptic vesicle fusion to presynaptic active zone membrane"/>
    <property type="evidence" value="ECO:0007669"/>
    <property type="project" value="TreeGrafter"/>
</dbReference>
<evidence type="ECO:0000259" key="23">
    <source>
        <dbReference type="PROSITE" id="PS50192"/>
    </source>
</evidence>
<keyword evidence="11" id="KW-0969">Cilium</keyword>
<dbReference type="Proteomes" id="UP000824540">
    <property type="component" value="Unassembled WGS sequence"/>
</dbReference>
<evidence type="ECO:0000313" key="24">
    <source>
        <dbReference type="EMBL" id="KAG9328179.1"/>
    </source>
</evidence>
<evidence type="ECO:0000256" key="18">
    <source>
        <dbReference type="ARBA" id="ARBA00041113"/>
    </source>
</evidence>
<keyword evidence="5" id="KW-0963">Cytoplasm</keyword>
<dbReference type="PANTHER" id="PTHR19305">
    <property type="entry name" value="SYNAPTOSOMAL ASSOCIATED PROTEIN"/>
    <property type="match status" value="1"/>
</dbReference>
<keyword evidence="8" id="KW-0072">Autophagy</keyword>
<comment type="subunit">
    <text evidence="21">Forms a SNARE complex, composed of VAMP8, SNAP29 and STX17, involved in fusion of autophagosome with lysosome. Interacts with multiple syntaxins including STX6. Interacts with EIPR1. Interacts with STX17; this interaction is increased in the absence of TMEM39A.</text>
</comment>
<evidence type="ECO:0000256" key="8">
    <source>
        <dbReference type="ARBA" id="ARBA00023006"/>
    </source>
</evidence>
<dbReference type="InterPro" id="IPR000727">
    <property type="entry name" value="T_SNARE_dom"/>
</dbReference>
<keyword evidence="10" id="KW-0175">Coiled coil</keyword>
<name>A0A8T2MIN1_9TELE</name>
<dbReference type="PROSITE" id="PS50192">
    <property type="entry name" value="T_SNARE"/>
    <property type="match status" value="2"/>
</dbReference>
<comment type="similarity">
    <text evidence="2">Belongs to the SNAP-25 family.</text>
</comment>
<comment type="caution">
    <text evidence="24">The sequence shown here is derived from an EMBL/GenBank/DDBJ whole genome shotgun (WGS) entry which is preliminary data.</text>
</comment>
<evidence type="ECO:0000256" key="10">
    <source>
        <dbReference type="ARBA" id="ARBA00023054"/>
    </source>
</evidence>
<evidence type="ECO:0000256" key="7">
    <source>
        <dbReference type="ARBA" id="ARBA00022927"/>
    </source>
</evidence>
<keyword evidence="3" id="KW-0813">Transport</keyword>
<dbReference type="GO" id="GO:0005484">
    <property type="term" value="F:SNAP receptor activity"/>
    <property type="evidence" value="ECO:0007669"/>
    <property type="project" value="TreeGrafter"/>
</dbReference>
<keyword evidence="25" id="KW-1185">Reference proteome</keyword>
<organism evidence="24 25">
    <name type="scientific">Albula glossodonta</name>
    <name type="common">roundjaw bonefish</name>
    <dbReference type="NCBI Taxonomy" id="121402"/>
    <lineage>
        <taxon>Eukaryota</taxon>
        <taxon>Metazoa</taxon>
        <taxon>Chordata</taxon>
        <taxon>Craniata</taxon>
        <taxon>Vertebrata</taxon>
        <taxon>Euteleostomi</taxon>
        <taxon>Actinopterygii</taxon>
        <taxon>Neopterygii</taxon>
        <taxon>Teleostei</taxon>
        <taxon>Albuliformes</taxon>
        <taxon>Albulidae</taxon>
        <taxon>Albula</taxon>
    </lineage>
</organism>
<evidence type="ECO:0000256" key="20">
    <source>
        <dbReference type="ARBA" id="ARBA00043032"/>
    </source>
</evidence>